<sequence length="266" mass="31854">MVLTNDFVFIHFPKNAGSFVTECLQKVYDGRSSKKADKKWGDYITYLINRENTQYAKKYISKSLGYTGEKIKSQHQGCDEIPIQHQEKPILSTIRNPFDRYVSQYKFGWWKKNPVLPPEKRHELFPNFPDLDFGQYLDLVLNYRLENTRQKNNISADMGIYSLQFIQLFCKNYMDVLSSINDIHQLDNNHFYTATFLHQEQLRDELYDYLQKQGWPESNISFIRNAQKVNTSRDDFSYRRYYSQEQVDLIKEKEALIFRLFPDYSF</sequence>
<dbReference type="Proteomes" id="UP000324595">
    <property type="component" value="Unassembled WGS sequence"/>
</dbReference>
<organism evidence="1 2">
    <name type="scientific">Fodinibius salinus</name>
    <dbReference type="NCBI Taxonomy" id="860790"/>
    <lineage>
        <taxon>Bacteria</taxon>
        <taxon>Pseudomonadati</taxon>
        <taxon>Balneolota</taxon>
        <taxon>Balneolia</taxon>
        <taxon>Balneolales</taxon>
        <taxon>Balneolaceae</taxon>
        <taxon>Fodinibius</taxon>
    </lineage>
</organism>
<gene>
    <name evidence="1" type="ORF">LX73_2552</name>
</gene>
<dbReference type="SUPFAM" id="SSF52540">
    <property type="entry name" value="P-loop containing nucleoside triphosphate hydrolases"/>
    <property type="match status" value="1"/>
</dbReference>
<evidence type="ECO:0008006" key="3">
    <source>
        <dbReference type="Google" id="ProtNLM"/>
    </source>
</evidence>
<protein>
    <recommendedName>
        <fullName evidence="3">Sulfotransferase family protein</fullName>
    </recommendedName>
</protein>
<dbReference type="InterPro" id="IPR027417">
    <property type="entry name" value="P-loop_NTPase"/>
</dbReference>
<accession>A0A5D3YFB8</accession>
<dbReference type="EMBL" id="VNHY01000005">
    <property type="protein sequence ID" value="TYP91726.1"/>
    <property type="molecule type" value="Genomic_DNA"/>
</dbReference>
<dbReference type="AlphaFoldDB" id="A0A5D3YFB8"/>
<dbReference type="Gene3D" id="3.40.50.300">
    <property type="entry name" value="P-loop containing nucleotide triphosphate hydrolases"/>
    <property type="match status" value="1"/>
</dbReference>
<comment type="caution">
    <text evidence="1">The sequence shown here is derived from an EMBL/GenBank/DDBJ whole genome shotgun (WGS) entry which is preliminary data.</text>
</comment>
<keyword evidence="2" id="KW-1185">Reference proteome</keyword>
<dbReference type="OrthoDB" id="1407035at2"/>
<evidence type="ECO:0000313" key="1">
    <source>
        <dbReference type="EMBL" id="TYP91726.1"/>
    </source>
</evidence>
<dbReference type="RefSeq" id="WP_148899868.1">
    <property type="nucleotide sequence ID" value="NZ_VNHY01000005.1"/>
</dbReference>
<name>A0A5D3YFB8_9BACT</name>
<reference evidence="1 2" key="1">
    <citation type="submission" date="2019-07" db="EMBL/GenBank/DDBJ databases">
        <title>Genomic Encyclopedia of Archaeal and Bacterial Type Strains, Phase II (KMG-II): from individual species to whole genera.</title>
        <authorList>
            <person name="Goeker M."/>
        </authorList>
    </citation>
    <scope>NUCLEOTIDE SEQUENCE [LARGE SCALE GENOMIC DNA]</scope>
    <source>
        <strain evidence="1 2">DSM 21935</strain>
    </source>
</reference>
<evidence type="ECO:0000313" key="2">
    <source>
        <dbReference type="Proteomes" id="UP000324595"/>
    </source>
</evidence>
<proteinExistence type="predicted"/>